<gene>
    <name evidence="13" type="primary">atpF</name>
    <name evidence="15" type="ORF">EWV91_17740</name>
</gene>
<dbReference type="GO" id="GO:0046933">
    <property type="term" value="F:proton-transporting ATP synthase activity, rotational mechanism"/>
    <property type="evidence" value="ECO:0007669"/>
    <property type="project" value="UniProtKB-UniRule"/>
</dbReference>
<dbReference type="InterPro" id="IPR017707">
    <property type="entry name" value="Alt_ATP_synth_F0_bsu"/>
</dbReference>
<comment type="function">
    <text evidence="13">Component of the F(0) channel, it forms part of the peripheral stalk, linking F(1) to F(0).</text>
</comment>
<comment type="function">
    <text evidence="11 13">F(1)F(0) ATP synthase produces ATP from ADP in the presence of a proton or sodium gradient. F-type ATPases consist of two structural domains, F(1) containing the extramembraneous catalytic core and F(0) containing the membrane proton channel, linked together by a central stalk and a peripheral stalk. During catalysis, ATP synthesis in the catalytic domain of F(1) is coupled via a rotary mechanism of the central stalk subunits to proton translocation.</text>
</comment>
<protein>
    <recommendedName>
        <fullName evidence="13">ATP synthase subunit b</fullName>
    </recommendedName>
    <alternativeName>
        <fullName evidence="13">ATP synthase F(0) sector subunit b</fullName>
    </alternativeName>
    <alternativeName>
        <fullName evidence="13">ATPase subunit I</fullName>
    </alternativeName>
    <alternativeName>
        <fullName evidence="13">F-type ATPase subunit b</fullName>
        <shortName evidence="13">F-ATPase subunit b</shortName>
    </alternativeName>
</protein>
<dbReference type="AlphaFoldDB" id="A0A552FAM8"/>
<keyword evidence="10 13" id="KW-0066">ATP synthesis</keyword>
<dbReference type="GO" id="GO:0046961">
    <property type="term" value="F:proton-transporting ATPase activity, rotational mechanism"/>
    <property type="evidence" value="ECO:0007669"/>
    <property type="project" value="TreeGrafter"/>
</dbReference>
<evidence type="ECO:0000256" key="2">
    <source>
        <dbReference type="ARBA" id="ARBA00022448"/>
    </source>
</evidence>
<dbReference type="EMBL" id="SFBF01000331">
    <property type="protein sequence ID" value="TRU43760.1"/>
    <property type="molecule type" value="Genomic_DNA"/>
</dbReference>
<evidence type="ECO:0000256" key="9">
    <source>
        <dbReference type="ARBA" id="ARBA00023136"/>
    </source>
</evidence>
<evidence type="ECO:0000256" key="3">
    <source>
        <dbReference type="ARBA" id="ARBA00022547"/>
    </source>
</evidence>
<dbReference type="GO" id="GO:0045259">
    <property type="term" value="C:proton-transporting ATP synthase complex"/>
    <property type="evidence" value="ECO:0007669"/>
    <property type="project" value="UniProtKB-KW"/>
</dbReference>
<sequence>MAVDWFTFLAQIVNFLILVAVLQKFLYRPIIQAMERREKTISDRQQDAEQKCQLAREEMEKYQQMQQDFATYRSTMLAQVKAAVAQTQTELMQGIRTEVEADRSRWQEIVQRQKDAFLQELRHQALQQIQATIRQVLADLAAVQLEQLVIQVFLDRVRNWDREEKRALCEAITATAKTREAIISSSFEISEELRQQIIPVLRQELVGDMDIKFEVKPALICGIELKTSGRRIAWNVENYLNGFEEDLALVFTRAARGNVPMSNDF</sequence>
<keyword evidence="3 13" id="KW-0138">CF(0)</keyword>
<keyword evidence="8 13" id="KW-0793">Thylakoid</keyword>
<dbReference type="HAMAP" id="MF_01398">
    <property type="entry name" value="ATP_synth_b_bprime"/>
    <property type="match status" value="1"/>
</dbReference>
<evidence type="ECO:0000256" key="11">
    <source>
        <dbReference type="ARBA" id="ARBA00025198"/>
    </source>
</evidence>
<keyword evidence="2 13" id="KW-0813">Transport</keyword>
<evidence type="ECO:0000256" key="14">
    <source>
        <dbReference type="SAM" id="Coils"/>
    </source>
</evidence>
<dbReference type="PANTHER" id="PTHR33445">
    <property type="entry name" value="ATP SYNTHASE SUBUNIT B', CHLOROPLASTIC"/>
    <property type="match status" value="1"/>
</dbReference>
<comment type="caution">
    <text evidence="15">The sequence shown here is derived from an EMBL/GenBank/DDBJ whole genome shotgun (WGS) entry which is preliminary data.</text>
</comment>
<comment type="similarity">
    <text evidence="1 13">Belongs to the ATPase B chain family.</text>
</comment>
<evidence type="ECO:0000313" key="16">
    <source>
        <dbReference type="Proteomes" id="UP000320293"/>
    </source>
</evidence>
<keyword evidence="7 13" id="KW-0406">Ion transport</keyword>
<feature type="coiled-coil region" evidence="14">
    <location>
        <begin position="31"/>
        <end position="65"/>
    </location>
</feature>
<proteinExistence type="inferred from homology"/>
<dbReference type="InterPro" id="IPR050059">
    <property type="entry name" value="ATP_synthase_B_chain"/>
</dbReference>
<dbReference type="Proteomes" id="UP000320293">
    <property type="component" value="Unassembled WGS sequence"/>
</dbReference>
<evidence type="ECO:0000256" key="5">
    <source>
        <dbReference type="ARBA" id="ARBA00022781"/>
    </source>
</evidence>
<evidence type="ECO:0000256" key="10">
    <source>
        <dbReference type="ARBA" id="ARBA00023310"/>
    </source>
</evidence>
<organism evidence="15 16">
    <name type="scientific">Microcystis aeruginosa Ma_QC_Ca_00000000_S207</name>
    <dbReference type="NCBI Taxonomy" id="2486251"/>
    <lineage>
        <taxon>Bacteria</taxon>
        <taxon>Bacillati</taxon>
        <taxon>Cyanobacteriota</taxon>
        <taxon>Cyanophyceae</taxon>
        <taxon>Oscillatoriophycideae</taxon>
        <taxon>Chroococcales</taxon>
        <taxon>Microcystaceae</taxon>
        <taxon>Microcystis</taxon>
    </lineage>
</organism>
<dbReference type="CDD" id="cd06503">
    <property type="entry name" value="ATP-synt_Fo_b"/>
    <property type="match status" value="1"/>
</dbReference>
<keyword evidence="14" id="KW-0175">Coiled coil</keyword>
<evidence type="ECO:0000256" key="4">
    <source>
        <dbReference type="ARBA" id="ARBA00022692"/>
    </source>
</evidence>
<comment type="subunit">
    <text evidence="13">F-type ATPases have 2 components, F(1) - the catalytic core - and F(0) - the membrane proton channel. F(1) has five subunits: alpha(3), beta(3), gamma(1), delta(1), epsilon(1). F(0) has four main subunits: a(1), b(1), b'(1) and c(10-14). The alpha and beta chains form an alternating ring which encloses part of the gamma chain. F(1) is attached to F(0) by a central stalk formed by the gamma and epsilon chains, while a peripheral stalk is formed by the delta, b and b' chains.</text>
</comment>
<comment type="subcellular location">
    <subcellularLocation>
        <location evidence="13">Cellular thylakoid membrane</location>
        <topology evidence="13">Single-pass membrane protein</topology>
    </subcellularLocation>
    <subcellularLocation>
        <location evidence="12">Endomembrane system</location>
        <topology evidence="12">Single-pass membrane protein</topology>
    </subcellularLocation>
</comment>
<keyword evidence="6 13" id="KW-1133">Transmembrane helix</keyword>
<dbReference type="PANTHER" id="PTHR33445:SF2">
    <property type="entry name" value="ATP SYNTHASE SUBUNIT B', CHLOROPLASTIC"/>
    <property type="match status" value="1"/>
</dbReference>
<name>A0A552FAM8_MICAE</name>
<reference evidence="15 16" key="1">
    <citation type="submission" date="2019-01" db="EMBL/GenBank/DDBJ databases">
        <title>Coherence of Microcystis species and biogeography revealed through population genomics.</title>
        <authorList>
            <person name="Perez-Carrascal O.M."/>
            <person name="Terrat Y."/>
            <person name="Giani A."/>
            <person name="Fortin N."/>
            <person name="Tromas N."/>
            <person name="Shapiro B.J."/>
        </authorList>
    </citation>
    <scope>NUCLEOTIDE SEQUENCE [LARGE SCALE GENOMIC DNA]</scope>
    <source>
        <strain evidence="15">Ma_QC_Ca_00000000_S207</strain>
    </source>
</reference>
<keyword evidence="9 13" id="KW-0472">Membrane</keyword>
<dbReference type="Pfam" id="PF00430">
    <property type="entry name" value="ATP-synt_B"/>
    <property type="match status" value="1"/>
</dbReference>
<evidence type="ECO:0000313" key="15">
    <source>
        <dbReference type="EMBL" id="TRU43760.1"/>
    </source>
</evidence>
<evidence type="ECO:0000256" key="6">
    <source>
        <dbReference type="ARBA" id="ARBA00022989"/>
    </source>
</evidence>
<dbReference type="NCBIfam" id="TIGR03321">
    <property type="entry name" value="alt_F1F0_F0_B"/>
    <property type="match status" value="1"/>
</dbReference>
<evidence type="ECO:0000256" key="7">
    <source>
        <dbReference type="ARBA" id="ARBA00023065"/>
    </source>
</evidence>
<dbReference type="InterPro" id="IPR002146">
    <property type="entry name" value="ATP_synth_b/b'su_bac/chlpt"/>
</dbReference>
<dbReference type="GO" id="GO:0012505">
    <property type="term" value="C:endomembrane system"/>
    <property type="evidence" value="ECO:0007669"/>
    <property type="project" value="UniProtKB-SubCell"/>
</dbReference>
<evidence type="ECO:0000256" key="13">
    <source>
        <dbReference type="HAMAP-Rule" id="MF_01398"/>
    </source>
</evidence>
<keyword evidence="5 13" id="KW-0375">Hydrogen ion transport</keyword>
<evidence type="ECO:0000256" key="1">
    <source>
        <dbReference type="ARBA" id="ARBA00005513"/>
    </source>
</evidence>
<accession>A0A552FAM8</accession>
<keyword evidence="4 13" id="KW-0812">Transmembrane</keyword>
<feature type="transmembrane region" description="Helical" evidence="13">
    <location>
        <begin position="6"/>
        <end position="27"/>
    </location>
</feature>
<evidence type="ECO:0000256" key="12">
    <source>
        <dbReference type="ARBA" id="ARBA00037847"/>
    </source>
</evidence>
<evidence type="ECO:0000256" key="8">
    <source>
        <dbReference type="ARBA" id="ARBA00023078"/>
    </source>
</evidence>
<dbReference type="GO" id="GO:0031676">
    <property type="term" value="C:plasma membrane-derived thylakoid membrane"/>
    <property type="evidence" value="ECO:0007669"/>
    <property type="project" value="UniProtKB-SubCell"/>
</dbReference>